<reference evidence="1 2" key="1">
    <citation type="submission" date="2018-06" db="EMBL/GenBank/DDBJ databases">
        <title>Paenibacillus montanisoli sp. nov., isolated from mountain area soil.</title>
        <authorList>
            <person name="Wu M."/>
        </authorList>
    </citation>
    <scope>NUCLEOTIDE SEQUENCE [LARGE SCALE GENOMIC DNA]</scope>
    <source>
        <strain evidence="1 2">RA17</strain>
    </source>
</reference>
<dbReference type="EMBL" id="QLUW01000007">
    <property type="protein sequence ID" value="RAP73469.1"/>
    <property type="molecule type" value="Genomic_DNA"/>
</dbReference>
<comment type="caution">
    <text evidence="1">The sequence shown here is derived from an EMBL/GenBank/DDBJ whole genome shotgun (WGS) entry which is preliminary data.</text>
</comment>
<sequence>MDGKAAKAVPREVTVTALEALLSLVWAIPHQCSALEAPLSLVWAIPHQCSALETPLSLV</sequence>
<keyword evidence="2" id="KW-1185">Reference proteome</keyword>
<gene>
    <name evidence="1" type="ORF">DL346_27645</name>
</gene>
<proteinExistence type="predicted"/>
<name>A0A328TSB4_9BACL</name>
<protein>
    <submittedName>
        <fullName evidence="1">Uncharacterized protein</fullName>
    </submittedName>
</protein>
<evidence type="ECO:0000313" key="1">
    <source>
        <dbReference type="EMBL" id="RAP73469.1"/>
    </source>
</evidence>
<dbReference type="Proteomes" id="UP000249260">
    <property type="component" value="Unassembled WGS sequence"/>
</dbReference>
<dbReference type="AlphaFoldDB" id="A0A328TSB4"/>
<evidence type="ECO:0000313" key="2">
    <source>
        <dbReference type="Proteomes" id="UP000249260"/>
    </source>
</evidence>
<organism evidence="1 2">
    <name type="scientific">Paenibacillus montanisoli</name>
    <dbReference type="NCBI Taxonomy" id="2081970"/>
    <lineage>
        <taxon>Bacteria</taxon>
        <taxon>Bacillati</taxon>
        <taxon>Bacillota</taxon>
        <taxon>Bacilli</taxon>
        <taxon>Bacillales</taxon>
        <taxon>Paenibacillaceae</taxon>
        <taxon>Paenibacillus</taxon>
    </lineage>
</organism>
<accession>A0A328TSB4</accession>